<feature type="transmembrane region" description="Helical" evidence="8">
    <location>
        <begin position="27"/>
        <end position="47"/>
    </location>
</feature>
<evidence type="ECO:0000256" key="2">
    <source>
        <dbReference type="ARBA" id="ARBA00022475"/>
    </source>
</evidence>
<dbReference type="InterPro" id="IPR038731">
    <property type="entry name" value="RgtA/B/C-like"/>
</dbReference>
<dbReference type="GO" id="GO:0005886">
    <property type="term" value="C:plasma membrane"/>
    <property type="evidence" value="ECO:0007669"/>
    <property type="project" value="UniProtKB-SubCell"/>
</dbReference>
<dbReference type="GO" id="GO:0010041">
    <property type="term" value="P:response to iron(III) ion"/>
    <property type="evidence" value="ECO:0007669"/>
    <property type="project" value="TreeGrafter"/>
</dbReference>
<comment type="subcellular location">
    <subcellularLocation>
        <location evidence="1">Cell membrane</location>
        <topology evidence="1">Multi-pass membrane protein</topology>
    </subcellularLocation>
</comment>
<proteinExistence type="predicted"/>
<evidence type="ECO:0000259" key="9">
    <source>
        <dbReference type="Pfam" id="PF13231"/>
    </source>
</evidence>
<dbReference type="AlphaFoldDB" id="A0A1N6STM8"/>
<keyword evidence="2" id="KW-1003">Cell membrane</keyword>
<feature type="transmembrane region" description="Helical" evidence="8">
    <location>
        <begin position="288"/>
        <end position="311"/>
    </location>
</feature>
<dbReference type="PANTHER" id="PTHR33908">
    <property type="entry name" value="MANNOSYLTRANSFERASE YKCB-RELATED"/>
    <property type="match status" value="1"/>
</dbReference>
<dbReference type="RefSeq" id="WP_244551643.1">
    <property type="nucleotide sequence ID" value="NZ_FTMD01000004.1"/>
</dbReference>
<keyword evidence="3 10" id="KW-0328">Glycosyltransferase</keyword>
<evidence type="ECO:0000313" key="10">
    <source>
        <dbReference type="EMBL" id="SIQ44470.1"/>
    </source>
</evidence>
<dbReference type="Pfam" id="PF13231">
    <property type="entry name" value="PMT_2"/>
    <property type="match status" value="1"/>
</dbReference>
<feature type="transmembrane region" description="Helical" evidence="8">
    <location>
        <begin position="134"/>
        <end position="151"/>
    </location>
</feature>
<feature type="transmembrane region" description="Helical" evidence="8">
    <location>
        <begin position="382"/>
        <end position="400"/>
    </location>
</feature>
<feature type="transmembrane region" description="Helical" evidence="8">
    <location>
        <begin position="158"/>
        <end position="176"/>
    </location>
</feature>
<dbReference type="GO" id="GO:0016763">
    <property type="term" value="F:pentosyltransferase activity"/>
    <property type="evidence" value="ECO:0007669"/>
    <property type="project" value="TreeGrafter"/>
</dbReference>
<dbReference type="InterPro" id="IPR050297">
    <property type="entry name" value="LipidA_mod_glycosyltrf_83"/>
</dbReference>
<keyword evidence="6 8" id="KW-1133">Transmembrane helix</keyword>
<dbReference type="EMBL" id="FTMD01000004">
    <property type="protein sequence ID" value="SIQ44470.1"/>
    <property type="molecule type" value="Genomic_DNA"/>
</dbReference>
<feature type="domain" description="Glycosyltransferase RgtA/B/C/D-like" evidence="9">
    <location>
        <begin position="83"/>
        <end position="245"/>
    </location>
</feature>
<sequence length="525" mass="58849">MRDDTQVSVLGPVPLRRPLGLTLDRPLVELIALMLLALLLIGAGLGLREPSNVDEERFLGVALEMLQNGSWIIPHRAGQIYPDKPPLFMWVVAFFIRVTGSPRVALFLPALIAGAVTTGCLYDLGRRLWNRRTGVIAALLFLACFQTYNVLRAGQLDGLLCLWIALGMYGLVRHLMAGPAWGWFYVACAAMGFGVITKVIGFLPLFMLLPYAWAVRKDWHGVGPVPREPWRWALGLAAMLAAVAVWAVPLAATVLLQGDAESLAYVRDVTLRQTAERYTNAWMHREPAWYFVANVIPEVWLPLVLGLPWLVPAWRRQLARRDGRVLVLLGWAVLIVLFFSLSTGKRKLYIFPALFGTVLTVAPLVPWLLRRWFGGRPRALRIFRWVAASWFVAWFVAGFVEPLKEGPNPHQAVMRAAAELTGGADLLLIDWREGHWLFARQPIVHFGFQSRAGVDEAARWLRSHPGAYALVPARELASCFVPDKARRVGGTSRDEWYVVGADADNGQCRSDLKPREFRFAWQSPL</sequence>
<evidence type="ECO:0000256" key="3">
    <source>
        <dbReference type="ARBA" id="ARBA00022676"/>
    </source>
</evidence>
<evidence type="ECO:0000256" key="4">
    <source>
        <dbReference type="ARBA" id="ARBA00022679"/>
    </source>
</evidence>
<evidence type="ECO:0000256" key="8">
    <source>
        <dbReference type="SAM" id="Phobius"/>
    </source>
</evidence>
<evidence type="ECO:0000313" key="11">
    <source>
        <dbReference type="Proteomes" id="UP000186819"/>
    </source>
</evidence>
<dbReference type="GO" id="GO:0009103">
    <property type="term" value="P:lipopolysaccharide biosynthetic process"/>
    <property type="evidence" value="ECO:0007669"/>
    <property type="project" value="TreeGrafter"/>
</dbReference>
<evidence type="ECO:0000256" key="7">
    <source>
        <dbReference type="ARBA" id="ARBA00023136"/>
    </source>
</evidence>
<feature type="transmembrane region" description="Helical" evidence="8">
    <location>
        <begin position="232"/>
        <end position="256"/>
    </location>
</feature>
<keyword evidence="4 10" id="KW-0808">Transferase</keyword>
<keyword evidence="7 8" id="KW-0472">Membrane</keyword>
<reference evidence="11" key="1">
    <citation type="submission" date="2017-01" db="EMBL/GenBank/DDBJ databases">
        <authorList>
            <person name="Varghese N."/>
            <person name="Submissions S."/>
        </authorList>
    </citation>
    <scope>NUCLEOTIDE SEQUENCE [LARGE SCALE GENOMIC DNA]</scope>
    <source>
        <strain evidence="11">ATCC 51758</strain>
    </source>
</reference>
<organism evidence="10 11">
    <name type="scientific">Aromatoleum tolulyticum</name>
    <dbReference type="NCBI Taxonomy" id="34027"/>
    <lineage>
        <taxon>Bacteria</taxon>
        <taxon>Pseudomonadati</taxon>
        <taxon>Pseudomonadota</taxon>
        <taxon>Betaproteobacteria</taxon>
        <taxon>Rhodocyclales</taxon>
        <taxon>Rhodocyclaceae</taxon>
        <taxon>Aromatoleum</taxon>
    </lineage>
</organism>
<accession>A0A1N6STM8</accession>
<dbReference type="STRING" id="34027.SAMN05421829_104217"/>
<feature type="transmembrane region" description="Helical" evidence="8">
    <location>
        <begin position="182"/>
        <end position="211"/>
    </location>
</feature>
<gene>
    <name evidence="10" type="ORF">SAMN05421829_104217</name>
</gene>
<feature type="transmembrane region" description="Helical" evidence="8">
    <location>
        <begin position="348"/>
        <end position="370"/>
    </location>
</feature>
<feature type="transmembrane region" description="Helical" evidence="8">
    <location>
        <begin position="323"/>
        <end position="342"/>
    </location>
</feature>
<evidence type="ECO:0000256" key="6">
    <source>
        <dbReference type="ARBA" id="ARBA00022989"/>
    </source>
</evidence>
<dbReference type="PANTHER" id="PTHR33908:SF3">
    <property type="entry name" value="UNDECAPRENYL PHOSPHATE-ALPHA-4-AMINO-4-DEOXY-L-ARABINOSE ARABINOSYL TRANSFERASE"/>
    <property type="match status" value="1"/>
</dbReference>
<name>A0A1N6STM8_9RHOO</name>
<keyword evidence="5 8" id="KW-0812">Transmembrane</keyword>
<evidence type="ECO:0000256" key="1">
    <source>
        <dbReference type="ARBA" id="ARBA00004651"/>
    </source>
</evidence>
<evidence type="ECO:0000256" key="5">
    <source>
        <dbReference type="ARBA" id="ARBA00022692"/>
    </source>
</evidence>
<feature type="transmembrane region" description="Helical" evidence="8">
    <location>
        <begin position="104"/>
        <end position="122"/>
    </location>
</feature>
<dbReference type="Proteomes" id="UP000186819">
    <property type="component" value="Unassembled WGS sequence"/>
</dbReference>
<protein>
    <submittedName>
        <fullName evidence="10">Dolichyl-phosphate-mannose-protein mannosyltransferase</fullName>
    </submittedName>
</protein>
<keyword evidence="11" id="KW-1185">Reference proteome</keyword>